<dbReference type="EMBL" id="PIUM01000005">
    <property type="protein sequence ID" value="PKU25414.1"/>
    <property type="molecule type" value="Genomic_DNA"/>
</dbReference>
<proteinExistence type="predicted"/>
<organism evidence="2 3">
    <name type="scientific">Telmatospirillum siberiense</name>
    <dbReference type="NCBI Taxonomy" id="382514"/>
    <lineage>
        <taxon>Bacteria</taxon>
        <taxon>Pseudomonadati</taxon>
        <taxon>Pseudomonadota</taxon>
        <taxon>Alphaproteobacteria</taxon>
        <taxon>Rhodospirillales</taxon>
        <taxon>Rhodospirillaceae</taxon>
        <taxon>Telmatospirillum</taxon>
    </lineage>
</organism>
<comment type="caution">
    <text evidence="2">The sequence shown here is derived from an EMBL/GenBank/DDBJ whole genome shotgun (WGS) entry which is preliminary data.</text>
</comment>
<dbReference type="Pfam" id="PF10276">
    <property type="entry name" value="zf-CHCC"/>
    <property type="match status" value="1"/>
</dbReference>
<sequence>MAKDVITVNSATVACEGSGPDSGHPKIYLTFKAGGSEVVCPYCSRTFVLAEGAKIAHGH</sequence>
<reference evidence="3" key="1">
    <citation type="submission" date="2017-12" db="EMBL/GenBank/DDBJ databases">
        <title>Draft genome sequence of Telmatospirillum siberiense 26-4b1T, an acidotolerant peatland alphaproteobacterium potentially involved in sulfur cycling.</title>
        <authorList>
            <person name="Hausmann B."/>
            <person name="Pjevac P."/>
            <person name="Schreck K."/>
            <person name="Herbold C.W."/>
            <person name="Daims H."/>
            <person name="Wagner M."/>
            <person name="Pester M."/>
            <person name="Loy A."/>
        </authorList>
    </citation>
    <scope>NUCLEOTIDE SEQUENCE [LARGE SCALE GENOMIC DNA]</scope>
    <source>
        <strain evidence="3">26-4b1</strain>
    </source>
</reference>
<keyword evidence="3" id="KW-1185">Reference proteome</keyword>
<evidence type="ECO:0000259" key="1">
    <source>
        <dbReference type="Pfam" id="PF10276"/>
    </source>
</evidence>
<dbReference type="Proteomes" id="UP000233293">
    <property type="component" value="Unassembled WGS sequence"/>
</dbReference>
<keyword evidence="2" id="KW-0863">Zinc-finger</keyword>
<dbReference type="GO" id="GO:0008270">
    <property type="term" value="F:zinc ion binding"/>
    <property type="evidence" value="ECO:0007669"/>
    <property type="project" value="UniProtKB-KW"/>
</dbReference>
<keyword evidence="2" id="KW-0479">Metal-binding</keyword>
<dbReference type="AlphaFoldDB" id="A0A2N3PYC9"/>
<dbReference type="PROSITE" id="PS51257">
    <property type="entry name" value="PROKAR_LIPOPROTEIN"/>
    <property type="match status" value="1"/>
</dbReference>
<dbReference type="InterPro" id="IPR019401">
    <property type="entry name" value="Znf_CHCC"/>
</dbReference>
<feature type="domain" description="Zinc finger CHCC-type" evidence="1">
    <location>
        <begin position="12"/>
        <end position="47"/>
    </location>
</feature>
<dbReference type="Gene3D" id="2.60.260.40">
    <property type="entry name" value="q5lls5 like domains"/>
    <property type="match status" value="1"/>
</dbReference>
<evidence type="ECO:0000313" key="2">
    <source>
        <dbReference type="EMBL" id="PKU25414.1"/>
    </source>
</evidence>
<accession>A0A2N3PYC9</accession>
<protein>
    <submittedName>
        <fullName evidence="2">Zinc-finger domain-containing protein</fullName>
    </submittedName>
</protein>
<dbReference type="RefSeq" id="WP_101249938.1">
    <property type="nucleotide sequence ID" value="NZ_PIUM01000005.1"/>
</dbReference>
<evidence type="ECO:0000313" key="3">
    <source>
        <dbReference type="Proteomes" id="UP000233293"/>
    </source>
</evidence>
<keyword evidence="2" id="KW-0862">Zinc</keyword>
<name>A0A2N3PYC9_9PROT</name>
<gene>
    <name evidence="2" type="ORF">CWS72_06395</name>
</gene>
<dbReference type="OrthoDB" id="7391570at2"/>